<evidence type="ECO:0000256" key="5">
    <source>
        <dbReference type="PROSITE-ProRule" id="PRU10015"/>
    </source>
</evidence>
<feature type="binding site" evidence="4">
    <location>
        <position position="294"/>
    </location>
    <ligand>
        <name>S-adenosyl-L-methionine</name>
        <dbReference type="ChEBI" id="CHEBI:59789"/>
    </ligand>
</feature>
<feature type="binding site" evidence="4">
    <location>
        <position position="323"/>
    </location>
    <ligand>
        <name>S-adenosyl-L-methionine</name>
        <dbReference type="ChEBI" id="CHEBI:59789"/>
    </ligand>
</feature>
<dbReference type="Pfam" id="PF05958">
    <property type="entry name" value="tRNA_U5-meth_tr"/>
    <property type="match status" value="1"/>
</dbReference>
<keyword evidence="2 4" id="KW-0808">Transferase</keyword>
<dbReference type="PROSITE" id="PS01230">
    <property type="entry name" value="TRMA_1"/>
    <property type="match status" value="1"/>
</dbReference>
<feature type="binding site" evidence="4">
    <location>
        <position position="344"/>
    </location>
    <ligand>
        <name>S-adenosyl-L-methionine</name>
        <dbReference type="ChEBI" id="CHEBI:59789"/>
    </ligand>
</feature>
<dbReference type="FunFam" id="3.40.50.150:FF:000009">
    <property type="entry name" value="23S rRNA (Uracil(1939)-C(5))-methyltransferase RlmD"/>
    <property type="match status" value="1"/>
</dbReference>
<dbReference type="Gene3D" id="3.40.50.150">
    <property type="entry name" value="Vaccinia Virus protein VP39"/>
    <property type="match status" value="1"/>
</dbReference>
<dbReference type="GO" id="GO:0070475">
    <property type="term" value="P:rRNA base methylation"/>
    <property type="evidence" value="ECO:0007669"/>
    <property type="project" value="TreeGrafter"/>
</dbReference>
<evidence type="ECO:0000256" key="2">
    <source>
        <dbReference type="ARBA" id="ARBA00022679"/>
    </source>
</evidence>
<dbReference type="InterPro" id="IPR010280">
    <property type="entry name" value="U5_MeTrfase_fam"/>
</dbReference>
<dbReference type="CDD" id="cd02440">
    <property type="entry name" value="AdoMet_MTases"/>
    <property type="match status" value="1"/>
</dbReference>
<dbReference type="InterPro" id="IPR002792">
    <property type="entry name" value="TRAM_dom"/>
</dbReference>
<protein>
    <submittedName>
        <fullName evidence="7">RNA methyltransferase</fullName>
    </submittedName>
</protein>
<feature type="active site" description="Nucleophile" evidence="4">
    <location>
        <position position="419"/>
    </location>
</feature>
<dbReference type="PANTHER" id="PTHR11061">
    <property type="entry name" value="RNA M5U METHYLTRANSFERASE"/>
    <property type="match status" value="1"/>
</dbReference>
<dbReference type="SUPFAM" id="SSF50249">
    <property type="entry name" value="Nucleic acid-binding proteins"/>
    <property type="match status" value="1"/>
</dbReference>
<dbReference type="InterPro" id="IPR030391">
    <property type="entry name" value="MeTrfase_TrmA_CS"/>
</dbReference>
<dbReference type="GO" id="GO:0070041">
    <property type="term" value="F:rRNA (uridine-C5-)-methyltransferase activity"/>
    <property type="evidence" value="ECO:0007669"/>
    <property type="project" value="TreeGrafter"/>
</dbReference>
<dbReference type="PROSITE" id="PS51687">
    <property type="entry name" value="SAM_MT_RNA_M5U"/>
    <property type="match status" value="1"/>
</dbReference>
<keyword evidence="3 4" id="KW-0949">S-adenosyl-L-methionine</keyword>
<dbReference type="Gene3D" id="2.40.50.1070">
    <property type="match status" value="1"/>
</dbReference>
<dbReference type="PROSITE" id="PS01231">
    <property type="entry name" value="TRMA_2"/>
    <property type="match status" value="1"/>
</dbReference>
<proteinExistence type="inferred from homology"/>
<evidence type="ECO:0000259" key="6">
    <source>
        <dbReference type="PROSITE" id="PS50926"/>
    </source>
</evidence>
<evidence type="ECO:0000256" key="3">
    <source>
        <dbReference type="ARBA" id="ARBA00022691"/>
    </source>
</evidence>
<dbReference type="STRING" id="1423796.FC24_GL002057"/>
<evidence type="ECO:0000313" key="7">
    <source>
        <dbReference type="EMBL" id="KRM95685.1"/>
    </source>
</evidence>
<dbReference type="InterPro" id="IPR029063">
    <property type="entry name" value="SAM-dependent_MTases_sf"/>
</dbReference>
<dbReference type="AlphaFoldDB" id="A0A0R2CW78"/>
<sequence>MPQKKYYHHIQIGQRFPLTIKRLGINGEGIGYYKRTIVFVPGALPSEVIVAEVTAIAPRYVNAKIHRLRQASPQRVQPKDSDYYGKVGGIELEHLNYAGQLAFKVDVIKQALEKFKPQGYKHYRLPETIGMTTPYAYRNKAQFQVRRHNGHVAAGLYQPHSHRLIDLKTFSTQRPATMKVIRQVVQLLEELAVPIYDEQHNSGIVKTLVVRESFSTGQLQLTFITNSQKLPRKHQLISQIQTKLPQVTSIMQNINPGRQSLIWGKQTIKLAGTETITETLNGVTFKLSAQAFFQLNPQQTAKMYQLVQHALQLAPDETLVDAYCGVGTIGLSLAHTAKEVWGMDTVSEAITDAQKNAALNHISNAHYQVGKAEVLLPQWLKTGFKPDALVVDPPRTGLAKPLRDAILISRPKKFVYISCNPSTLARDLVQLTKIYQVDYIQSIDMFPQTARVEAVVRLVRKK</sequence>
<dbReference type="Proteomes" id="UP000051638">
    <property type="component" value="Unassembled WGS sequence"/>
</dbReference>
<dbReference type="InterPro" id="IPR012340">
    <property type="entry name" value="NA-bd_OB-fold"/>
</dbReference>
<organism evidence="7 8">
    <name type="scientific">Loigolactobacillus rennini DSM 20253</name>
    <dbReference type="NCBI Taxonomy" id="1423796"/>
    <lineage>
        <taxon>Bacteria</taxon>
        <taxon>Bacillati</taxon>
        <taxon>Bacillota</taxon>
        <taxon>Bacilli</taxon>
        <taxon>Lactobacillales</taxon>
        <taxon>Lactobacillaceae</taxon>
        <taxon>Loigolactobacillus</taxon>
    </lineage>
</organism>
<comment type="similarity">
    <text evidence="4">Belongs to the class I-like SAM-binding methyltransferase superfamily. RNA M5U methyltransferase family.</text>
</comment>
<feature type="binding site" evidence="4">
    <location>
        <position position="392"/>
    </location>
    <ligand>
        <name>S-adenosyl-L-methionine</name>
        <dbReference type="ChEBI" id="CHEBI:59789"/>
    </ligand>
</feature>
<accession>A0A0R2CW78</accession>
<dbReference type="OrthoDB" id="9804590at2"/>
<evidence type="ECO:0000256" key="4">
    <source>
        <dbReference type="PROSITE-ProRule" id="PRU01024"/>
    </source>
</evidence>
<feature type="domain" description="TRAM" evidence="6">
    <location>
        <begin position="9"/>
        <end position="67"/>
    </location>
</feature>
<keyword evidence="1 4" id="KW-0489">Methyltransferase</keyword>
<dbReference type="Gene3D" id="2.40.50.140">
    <property type="entry name" value="Nucleic acid-binding proteins"/>
    <property type="match status" value="1"/>
</dbReference>
<dbReference type="EMBL" id="AYYI01000063">
    <property type="protein sequence ID" value="KRM95685.1"/>
    <property type="molecule type" value="Genomic_DNA"/>
</dbReference>
<dbReference type="InterPro" id="IPR030390">
    <property type="entry name" value="MeTrfase_TrmA_AS"/>
</dbReference>
<evidence type="ECO:0000313" key="8">
    <source>
        <dbReference type="Proteomes" id="UP000051638"/>
    </source>
</evidence>
<dbReference type="NCBIfam" id="TIGR00479">
    <property type="entry name" value="rumA"/>
    <property type="match status" value="1"/>
</dbReference>
<dbReference type="RefSeq" id="WP_057874396.1">
    <property type="nucleotide sequence ID" value="NZ_AYYI01000063.1"/>
</dbReference>
<dbReference type="PANTHER" id="PTHR11061:SF45">
    <property type="match status" value="1"/>
</dbReference>
<evidence type="ECO:0000256" key="1">
    <source>
        <dbReference type="ARBA" id="ARBA00022603"/>
    </source>
</evidence>
<comment type="caution">
    <text evidence="7">The sequence shown here is derived from an EMBL/GenBank/DDBJ whole genome shotgun (WGS) entry which is preliminary data.</text>
</comment>
<feature type="active site" evidence="5">
    <location>
        <position position="419"/>
    </location>
</feature>
<gene>
    <name evidence="7" type="ORF">FC24_GL002057</name>
</gene>
<keyword evidence="8" id="KW-1185">Reference proteome</keyword>
<dbReference type="Pfam" id="PF01938">
    <property type="entry name" value="TRAM"/>
    <property type="match status" value="1"/>
</dbReference>
<name>A0A0R2CW78_9LACO</name>
<dbReference type="PROSITE" id="PS50926">
    <property type="entry name" value="TRAM"/>
    <property type="match status" value="1"/>
</dbReference>
<dbReference type="SUPFAM" id="SSF53335">
    <property type="entry name" value="S-adenosyl-L-methionine-dependent methyltransferases"/>
    <property type="match status" value="1"/>
</dbReference>
<dbReference type="FunFam" id="2.40.50.1070:FF:000003">
    <property type="entry name" value="23S rRNA (Uracil-5-)-methyltransferase RumA"/>
    <property type="match status" value="1"/>
</dbReference>
<reference evidence="7 8" key="1">
    <citation type="journal article" date="2015" name="Genome Announc.">
        <title>Expanding the biotechnology potential of lactobacilli through comparative genomics of 213 strains and associated genera.</title>
        <authorList>
            <person name="Sun Z."/>
            <person name="Harris H.M."/>
            <person name="McCann A."/>
            <person name="Guo C."/>
            <person name="Argimon S."/>
            <person name="Zhang W."/>
            <person name="Yang X."/>
            <person name="Jeffery I.B."/>
            <person name="Cooney J.C."/>
            <person name="Kagawa T.F."/>
            <person name="Liu W."/>
            <person name="Song Y."/>
            <person name="Salvetti E."/>
            <person name="Wrobel A."/>
            <person name="Rasinkangas P."/>
            <person name="Parkhill J."/>
            <person name="Rea M.C."/>
            <person name="O'Sullivan O."/>
            <person name="Ritari J."/>
            <person name="Douillard F.P."/>
            <person name="Paul Ross R."/>
            <person name="Yang R."/>
            <person name="Briner A.E."/>
            <person name="Felis G.E."/>
            <person name="de Vos W.M."/>
            <person name="Barrangou R."/>
            <person name="Klaenhammer T.R."/>
            <person name="Caufield P.W."/>
            <person name="Cui Y."/>
            <person name="Zhang H."/>
            <person name="O'Toole P.W."/>
        </authorList>
    </citation>
    <scope>NUCLEOTIDE SEQUENCE [LARGE SCALE GENOMIC DNA]</scope>
    <source>
        <strain evidence="7 8">DSM 20253</strain>
    </source>
</reference>
<dbReference type="PATRIC" id="fig|1423796.3.peg.2086"/>